<evidence type="ECO:0000256" key="8">
    <source>
        <dbReference type="ARBA" id="ARBA00022832"/>
    </source>
</evidence>
<keyword evidence="7 12" id="KW-0274">FAD</keyword>
<feature type="domain" description="Acyl-coenzyme A oxidase N-terminal" evidence="16">
    <location>
        <begin position="30"/>
        <end position="144"/>
    </location>
</feature>
<dbReference type="InterPro" id="IPR037069">
    <property type="entry name" value="AcylCoA_DH/ox_N_sf"/>
</dbReference>
<evidence type="ECO:0000256" key="13">
    <source>
        <dbReference type="PIRSR" id="PIRSR000168-1"/>
    </source>
</evidence>
<feature type="domain" description="Acyl-CoA oxidase C-terminal" evidence="15">
    <location>
        <begin position="502"/>
        <end position="667"/>
    </location>
</feature>
<evidence type="ECO:0000313" key="18">
    <source>
        <dbReference type="EMBL" id="CAK4030610.1"/>
    </source>
</evidence>
<dbReference type="PIRSF" id="PIRSF000168">
    <property type="entry name" value="Acyl-CoA_oxidase"/>
    <property type="match status" value="1"/>
</dbReference>
<feature type="active site" description="Proton acceptor" evidence="13">
    <location>
        <position position="444"/>
    </location>
</feature>
<dbReference type="PANTHER" id="PTHR10909:SF250">
    <property type="entry name" value="PEROXISOMAL ACYL-COENZYME A OXIDASE 1"/>
    <property type="match status" value="1"/>
</dbReference>
<dbReference type="Pfam" id="PF01756">
    <property type="entry name" value="ACOX"/>
    <property type="match status" value="1"/>
</dbReference>
<dbReference type="Gene3D" id="2.40.110.10">
    <property type="entry name" value="Butyryl-CoA Dehydrogenase, subunit A, domain 2"/>
    <property type="match status" value="1"/>
</dbReference>
<dbReference type="InterPro" id="IPR002655">
    <property type="entry name" value="Acyl-CoA_oxidase_C"/>
</dbReference>
<dbReference type="GO" id="GO:0033540">
    <property type="term" value="P:fatty acid beta-oxidation using acyl-CoA oxidase"/>
    <property type="evidence" value="ECO:0007669"/>
    <property type="project" value="TreeGrafter"/>
</dbReference>
<evidence type="ECO:0000256" key="2">
    <source>
        <dbReference type="ARBA" id="ARBA00001974"/>
    </source>
</evidence>
<reference evidence="18" key="1">
    <citation type="submission" date="2023-11" db="EMBL/GenBank/DDBJ databases">
        <authorList>
            <person name="Alioto T."/>
            <person name="Alioto T."/>
            <person name="Gomez Garrido J."/>
        </authorList>
    </citation>
    <scope>NUCLEOTIDE SEQUENCE</scope>
</reference>
<dbReference type="GO" id="GO:0005777">
    <property type="term" value="C:peroxisome"/>
    <property type="evidence" value="ECO:0007669"/>
    <property type="project" value="UniProtKB-SubCell"/>
</dbReference>
<proteinExistence type="inferred from homology"/>
<dbReference type="FunFam" id="1.20.140.10:FF:000015">
    <property type="entry name" value="Acyl-coenzyme A oxidase"/>
    <property type="match status" value="1"/>
</dbReference>
<evidence type="ECO:0000259" key="17">
    <source>
        <dbReference type="Pfam" id="PF22924"/>
    </source>
</evidence>
<evidence type="ECO:0000256" key="7">
    <source>
        <dbReference type="ARBA" id="ARBA00022827"/>
    </source>
</evidence>
<dbReference type="InterPro" id="IPR055060">
    <property type="entry name" value="ACOX_C_alpha1"/>
</dbReference>
<feature type="domain" description="Acyl-CoA oxidase C-alpha1" evidence="17">
    <location>
        <begin position="294"/>
        <end position="459"/>
    </location>
</feature>
<name>A0AAI9EC31_9PEZI</name>
<evidence type="ECO:0000259" key="15">
    <source>
        <dbReference type="Pfam" id="PF01756"/>
    </source>
</evidence>
<feature type="binding site" evidence="14">
    <location>
        <position position="150"/>
    </location>
    <ligand>
        <name>FAD</name>
        <dbReference type="ChEBI" id="CHEBI:57692"/>
    </ligand>
</feature>
<dbReference type="FunFam" id="2.40.110.10:FF:000003">
    <property type="entry name" value="Acyl-coenzyme A oxidase"/>
    <property type="match status" value="1"/>
</dbReference>
<evidence type="ECO:0000256" key="14">
    <source>
        <dbReference type="PIRSR" id="PIRSR000168-2"/>
    </source>
</evidence>
<sequence length="686" mass="78278">MPDFSDNLKPASPPGLEILAKERNQSDVPIEELAEHLLSRNGFLKRQERILPILEKDKLFSKTKQFNLSRPERYHLGLARAKKLRRYKDQYGWDENDHGMAVYLCDDVSPYMVHENMFPTTVREQGDEEQRKYWLPRIEAWEVIGCYAQTELGHGSNVRGLECRATWNPSERNFVIHSPTLTASKWWNGSMGRTANHAIVVAQLHVPKSQDSKELVNHGPHPFIVQIRDLKTHKPLPGVIVGDIGPKYGYAPMDNGYLLFDNFVVPHKAMLSNYSRVDPNTCTYTKPANPAVVYGSLTAVRASIIMHARLIIARAVTIAVRYASIRKQFQDRDSRDKNTPEMSVLDYPTVQIRILPLLATAYALHYTGEAMHNLYSSTRAKIDQGDFSKLAILHAQSSGLKSLCTELAANSIETCRRAMGGHGFMASSGFIQLNNDYLSKPTVEGDNWMITQQTASYLLKRMEAAVARKGQAQDDMEQSCRDWLQNEHQKRPSPFRIYDSDDNLVKAFTRRSRDLTHRAYVERTEKKRSWNEMLLQLRKISIAESQAILVSNFYDAISNSTLSSTLKSHLQLQFRLFALFTMDNDARDFVKAHAVSDEDLDSLPAKIQELMARIRPHAVRLVDAWKVPDFLLDSALGRSDGRVYEDLFHRAHRLNPLNEITFDPYYQNEEIVKGEGGSMRNILAKL</sequence>
<dbReference type="Gene3D" id="1.20.140.10">
    <property type="entry name" value="Butyryl-CoA Dehydrogenase, subunit A, domain 3"/>
    <property type="match status" value="2"/>
</dbReference>
<dbReference type="GO" id="GO:0071949">
    <property type="term" value="F:FAD binding"/>
    <property type="evidence" value="ECO:0007669"/>
    <property type="project" value="InterPro"/>
</dbReference>
<evidence type="ECO:0000256" key="4">
    <source>
        <dbReference type="ARBA" id="ARBA00004846"/>
    </source>
</evidence>
<dbReference type="GO" id="GO:0003997">
    <property type="term" value="F:acyl-CoA oxidase activity"/>
    <property type="evidence" value="ECO:0007669"/>
    <property type="project" value="UniProtKB-EC"/>
</dbReference>
<accession>A0AAI9EC31</accession>
<evidence type="ECO:0000259" key="16">
    <source>
        <dbReference type="Pfam" id="PF14749"/>
    </source>
</evidence>
<dbReference type="Gene3D" id="1.10.540.10">
    <property type="entry name" value="Acyl-CoA dehydrogenase/oxidase, N-terminal domain"/>
    <property type="match status" value="1"/>
</dbReference>
<keyword evidence="8" id="KW-0276">Fatty acid metabolism</keyword>
<dbReference type="SUPFAM" id="SSF56645">
    <property type="entry name" value="Acyl-CoA dehydrogenase NM domain-like"/>
    <property type="match status" value="1"/>
</dbReference>
<evidence type="ECO:0000256" key="3">
    <source>
        <dbReference type="ARBA" id="ARBA00004275"/>
    </source>
</evidence>
<comment type="cofactor">
    <cofactor evidence="2">
        <name>FAD</name>
        <dbReference type="ChEBI" id="CHEBI:57692"/>
    </cofactor>
</comment>
<dbReference type="InterPro" id="IPR046373">
    <property type="entry name" value="Acyl-CoA_Oxase/DH_mid-dom_sf"/>
</dbReference>
<dbReference type="PANTHER" id="PTHR10909">
    <property type="entry name" value="ELECTRON TRANSPORT OXIDOREDUCTASE"/>
    <property type="match status" value="1"/>
</dbReference>
<dbReference type="AlphaFoldDB" id="A0AAI9EC31"/>
<dbReference type="InterPro" id="IPR036250">
    <property type="entry name" value="AcylCo_DH-like_C"/>
</dbReference>
<keyword evidence="11" id="KW-0576">Peroxisome</keyword>
<protein>
    <recommendedName>
        <fullName evidence="12">Acyl-coenzyme A oxidase</fullName>
    </recommendedName>
</protein>
<evidence type="ECO:0000256" key="6">
    <source>
        <dbReference type="ARBA" id="ARBA00022630"/>
    </source>
</evidence>
<comment type="catalytic activity">
    <reaction evidence="1">
        <text>a 2,3-saturated acyl-CoA + O2 = a (2E)-enoyl-CoA + H2O2</text>
        <dbReference type="Rhea" id="RHEA:38959"/>
        <dbReference type="ChEBI" id="CHEBI:15379"/>
        <dbReference type="ChEBI" id="CHEBI:16240"/>
        <dbReference type="ChEBI" id="CHEBI:58856"/>
        <dbReference type="ChEBI" id="CHEBI:65111"/>
        <dbReference type="EC" id="1.3.3.6"/>
    </reaction>
</comment>
<comment type="caution">
    <text evidence="18">The sequence shown here is derived from an EMBL/GenBank/DDBJ whole genome shotgun (WGS) entry which is preliminary data.</text>
</comment>
<organism evidence="18 19">
    <name type="scientific">Lecanosticta acicola</name>
    <dbReference type="NCBI Taxonomy" id="111012"/>
    <lineage>
        <taxon>Eukaryota</taxon>
        <taxon>Fungi</taxon>
        <taxon>Dikarya</taxon>
        <taxon>Ascomycota</taxon>
        <taxon>Pezizomycotina</taxon>
        <taxon>Dothideomycetes</taxon>
        <taxon>Dothideomycetidae</taxon>
        <taxon>Mycosphaerellales</taxon>
        <taxon>Mycosphaerellaceae</taxon>
        <taxon>Lecanosticta</taxon>
    </lineage>
</organism>
<dbReference type="SUPFAM" id="SSF47203">
    <property type="entry name" value="Acyl-CoA dehydrogenase C-terminal domain-like"/>
    <property type="match status" value="2"/>
</dbReference>
<evidence type="ECO:0000313" key="19">
    <source>
        <dbReference type="Proteomes" id="UP001296104"/>
    </source>
</evidence>
<evidence type="ECO:0000256" key="1">
    <source>
        <dbReference type="ARBA" id="ARBA00001201"/>
    </source>
</evidence>
<dbReference type="Proteomes" id="UP001296104">
    <property type="component" value="Unassembled WGS sequence"/>
</dbReference>
<dbReference type="EMBL" id="CAVMBE010000038">
    <property type="protein sequence ID" value="CAK4030610.1"/>
    <property type="molecule type" value="Genomic_DNA"/>
</dbReference>
<dbReference type="GO" id="GO:0055088">
    <property type="term" value="P:lipid homeostasis"/>
    <property type="evidence" value="ECO:0007669"/>
    <property type="project" value="TreeGrafter"/>
</dbReference>
<evidence type="ECO:0000256" key="9">
    <source>
        <dbReference type="ARBA" id="ARBA00023002"/>
    </source>
</evidence>
<keyword evidence="9" id="KW-0560">Oxidoreductase</keyword>
<dbReference type="Pfam" id="PF14749">
    <property type="entry name" value="Acyl-CoA_ox_N"/>
    <property type="match status" value="1"/>
</dbReference>
<dbReference type="GO" id="GO:0005504">
    <property type="term" value="F:fatty acid binding"/>
    <property type="evidence" value="ECO:0007669"/>
    <property type="project" value="TreeGrafter"/>
</dbReference>
<keyword evidence="19" id="KW-1185">Reference proteome</keyword>
<keyword evidence="10" id="KW-0443">Lipid metabolism</keyword>
<evidence type="ECO:0000256" key="12">
    <source>
        <dbReference type="PIRNR" id="PIRNR000168"/>
    </source>
</evidence>
<evidence type="ECO:0000256" key="5">
    <source>
        <dbReference type="ARBA" id="ARBA00006288"/>
    </source>
</evidence>
<dbReference type="Pfam" id="PF22924">
    <property type="entry name" value="ACOX_C_alpha1"/>
    <property type="match status" value="1"/>
</dbReference>
<comment type="subcellular location">
    <subcellularLocation>
        <location evidence="3">Peroxisome</location>
    </subcellularLocation>
</comment>
<comment type="similarity">
    <text evidence="5 12">Belongs to the acyl-CoA oxidase family.</text>
</comment>
<feature type="binding site" evidence="14">
    <location>
        <position position="189"/>
    </location>
    <ligand>
        <name>FAD</name>
        <dbReference type="ChEBI" id="CHEBI:57692"/>
    </ligand>
</feature>
<comment type="pathway">
    <text evidence="4">Lipid metabolism; peroxisomal fatty acid beta-oxidation.</text>
</comment>
<dbReference type="InterPro" id="IPR012258">
    <property type="entry name" value="Acyl-CoA_oxidase"/>
</dbReference>
<dbReference type="InterPro" id="IPR009100">
    <property type="entry name" value="AcylCoA_DH/oxidase_NM_dom_sf"/>
</dbReference>
<dbReference type="InterPro" id="IPR029320">
    <property type="entry name" value="Acyl-CoA_ox_N"/>
</dbReference>
<evidence type="ECO:0000256" key="10">
    <source>
        <dbReference type="ARBA" id="ARBA00023098"/>
    </source>
</evidence>
<dbReference type="FunFam" id="1.20.140.10:FF:000013">
    <property type="entry name" value="Acyl-coenzyme A oxidase"/>
    <property type="match status" value="1"/>
</dbReference>
<evidence type="ECO:0000256" key="11">
    <source>
        <dbReference type="ARBA" id="ARBA00023140"/>
    </source>
</evidence>
<keyword evidence="6 12" id="KW-0285">Flavoprotein</keyword>
<gene>
    <name evidence="18" type="ORF">LECACI_7A005768</name>
</gene>